<name>A0A6G7YMF4_9SPHN</name>
<dbReference type="KEGG" id="spii:G7077_02330"/>
<keyword evidence="2" id="KW-0732">Signal</keyword>
<accession>A0A6G7YMF4</accession>
<feature type="signal peptide" evidence="2">
    <location>
        <begin position="1"/>
        <end position="17"/>
    </location>
</feature>
<evidence type="ECO:0008006" key="5">
    <source>
        <dbReference type="Google" id="ProtNLM"/>
    </source>
</evidence>
<proteinExistence type="predicted"/>
<gene>
    <name evidence="3" type="ORF">G7077_02330</name>
</gene>
<organism evidence="3 4">
    <name type="scientific">Sphingomonas piscis</name>
    <dbReference type="NCBI Taxonomy" id="2714943"/>
    <lineage>
        <taxon>Bacteria</taxon>
        <taxon>Pseudomonadati</taxon>
        <taxon>Pseudomonadota</taxon>
        <taxon>Alphaproteobacteria</taxon>
        <taxon>Sphingomonadales</taxon>
        <taxon>Sphingomonadaceae</taxon>
        <taxon>Sphingomonas</taxon>
    </lineage>
</organism>
<protein>
    <recommendedName>
        <fullName evidence="5">Circumsporozoite protein</fullName>
    </recommendedName>
</protein>
<evidence type="ECO:0000313" key="3">
    <source>
        <dbReference type="EMBL" id="QIK77923.1"/>
    </source>
</evidence>
<dbReference type="PROSITE" id="PS51257">
    <property type="entry name" value="PROKAR_LIPOPROTEIN"/>
    <property type="match status" value="1"/>
</dbReference>
<evidence type="ECO:0000256" key="2">
    <source>
        <dbReference type="SAM" id="SignalP"/>
    </source>
</evidence>
<dbReference type="Proteomes" id="UP000503222">
    <property type="component" value="Chromosome"/>
</dbReference>
<evidence type="ECO:0000313" key="4">
    <source>
        <dbReference type="Proteomes" id="UP000503222"/>
    </source>
</evidence>
<feature type="region of interest" description="Disordered" evidence="1">
    <location>
        <begin position="68"/>
        <end position="91"/>
    </location>
</feature>
<dbReference type="EMBL" id="CP049869">
    <property type="protein sequence ID" value="QIK77923.1"/>
    <property type="molecule type" value="Genomic_DNA"/>
</dbReference>
<dbReference type="AlphaFoldDB" id="A0A6G7YMF4"/>
<sequence>MKRFSFAMIAAAGLMLASCGGSGDATNEADVNAAQSSELNDLSMQAANDAANSAEMETLGNQAAQLNEEAPENTAAPVDDADAEAMNVSGM</sequence>
<dbReference type="RefSeq" id="WP_166410318.1">
    <property type="nucleotide sequence ID" value="NZ_CP049869.1"/>
</dbReference>
<feature type="chain" id="PRO_5026075696" description="Circumsporozoite protein" evidence="2">
    <location>
        <begin position="18"/>
        <end position="91"/>
    </location>
</feature>
<evidence type="ECO:0000256" key="1">
    <source>
        <dbReference type="SAM" id="MobiDB-lite"/>
    </source>
</evidence>
<keyword evidence="4" id="KW-1185">Reference proteome</keyword>
<reference evidence="3 4" key="1">
    <citation type="submission" date="2020-03" db="EMBL/GenBank/DDBJ databases">
        <title>Sphingomonas sp. nov., isolated from fish.</title>
        <authorList>
            <person name="Hyun D.-W."/>
            <person name="Bae J.-W."/>
        </authorList>
    </citation>
    <scope>NUCLEOTIDE SEQUENCE [LARGE SCALE GENOMIC DNA]</scope>
    <source>
        <strain evidence="3 4">HDW15B</strain>
    </source>
</reference>